<sequence>MKLFGKKNELQARVEQLPDVIEENELSLIEIKDEKVISRLKSAVPQLASMQVH</sequence>
<dbReference type="EMBL" id="BHGK01000001">
    <property type="protein sequence ID" value="GCA67562.1"/>
    <property type="molecule type" value="Genomic_DNA"/>
</dbReference>
<gene>
    <name evidence="1" type="ORF">KGMB01110_19980</name>
</gene>
<reference evidence="2" key="1">
    <citation type="submission" date="2018-09" db="EMBL/GenBank/DDBJ databases">
        <title>Draft Genome Sequence of Mediterraneibacter sp. KCTC 15684.</title>
        <authorList>
            <person name="Kim J.S."/>
            <person name="Han K.I."/>
            <person name="Suh M.K."/>
            <person name="Lee K.C."/>
            <person name="Eom M.K."/>
            <person name="Lee J.H."/>
            <person name="Park S.H."/>
            <person name="Kang S.W."/>
            <person name="Park J.E."/>
            <person name="Oh B.S."/>
            <person name="Yu S.Y."/>
            <person name="Choi S.H."/>
            <person name="Lee D.H."/>
            <person name="Yoon H."/>
            <person name="Kim B."/>
            <person name="Yang S.J."/>
            <person name="Lee J.S."/>
        </authorList>
    </citation>
    <scope>NUCLEOTIDE SEQUENCE [LARGE SCALE GENOMIC DNA]</scope>
    <source>
        <strain evidence="2">KCTC 15684</strain>
    </source>
</reference>
<protein>
    <submittedName>
        <fullName evidence="1">Uncharacterized protein</fullName>
    </submittedName>
</protein>
<proteinExistence type="predicted"/>
<evidence type="ECO:0000313" key="2">
    <source>
        <dbReference type="Proteomes" id="UP000265643"/>
    </source>
</evidence>
<evidence type="ECO:0000313" key="1">
    <source>
        <dbReference type="EMBL" id="GCA67562.1"/>
    </source>
</evidence>
<accession>A0A391PKY9</accession>
<organism evidence="1 2">
    <name type="scientific">Mediterraneibacter butyricigenes</name>
    <dbReference type="NCBI Taxonomy" id="2316025"/>
    <lineage>
        <taxon>Bacteria</taxon>
        <taxon>Bacillati</taxon>
        <taxon>Bacillota</taxon>
        <taxon>Clostridia</taxon>
        <taxon>Lachnospirales</taxon>
        <taxon>Lachnospiraceae</taxon>
        <taxon>Mediterraneibacter</taxon>
    </lineage>
</organism>
<dbReference type="AlphaFoldDB" id="A0A391PKY9"/>
<name>A0A391PKY9_9FIRM</name>
<comment type="caution">
    <text evidence="1">The sequence shown here is derived from an EMBL/GenBank/DDBJ whole genome shotgun (WGS) entry which is preliminary data.</text>
</comment>
<dbReference type="Proteomes" id="UP000265643">
    <property type="component" value="Unassembled WGS sequence"/>
</dbReference>
<dbReference type="RefSeq" id="WP_156085440.1">
    <property type="nucleotide sequence ID" value="NZ_BHGK01000001.1"/>
</dbReference>
<keyword evidence="2" id="KW-1185">Reference proteome</keyword>